<proteinExistence type="predicted"/>
<organism evidence="1 2">
    <name type="scientific">Stylonychia lemnae</name>
    <name type="common">Ciliate</name>
    <dbReference type="NCBI Taxonomy" id="5949"/>
    <lineage>
        <taxon>Eukaryota</taxon>
        <taxon>Sar</taxon>
        <taxon>Alveolata</taxon>
        <taxon>Ciliophora</taxon>
        <taxon>Intramacronucleata</taxon>
        <taxon>Spirotrichea</taxon>
        <taxon>Stichotrichia</taxon>
        <taxon>Sporadotrichida</taxon>
        <taxon>Oxytrichidae</taxon>
        <taxon>Stylonychinae</taxon>
        <taxon>Stylonychia</taxon>
    </lineage>
</organism>
<dbReference type="Proteomes" id="UP000039865">
    <property type="component" value="Unassembled WGS sequence"/>
</dbReference>
<evidence type="ECO:0000313" key="2">
    <source>
        <dbReference type="Proteomes" id="UP000039865"/>
    </source>
</evidence>
<protein>
    <submittedName>
        <fullName evidence="1">Uncharacterized protein</fullName>
    </submittedName>
</protein>
<dbReference type="OrthoDB" id="10457729at2759"/>
<evidence type="ECO:0000313" key="1">
    <source>
        <dbReference type="EMBL" id="CDW90073.1"/>
    </source>
</evidence>
<sequence>MKTRYIQKSNNKFQGQLYIPGKTPGQPYKENQHRFCYSITKRMGKRANQHGDKFDFFLYQADRKINFYKPSYLNEDNPYNPLKLETEIKIHEVDEEKFQQIKDQMKSNFGMTIDDLLAVEVFIILNSIFQGCMEDDKTLLGGRNQFLSHFCTLFNFNICYSALESKAIKKQADIFNDSEQLDKKIDDWFKKFDDIK</sequence>
<reference evidence="1 2" key="1">
    <citation type="submission" date="2014-06" db="EMBL/GenBank/DDBJ databases">
        <authorList>
            <person name="Swart Estienne"/>
        </authorList>
    </citation>
    <scope>NUCLEOTIDE SEQUENCE [LARGE SCALE GENOMIC DNA]</scope>
    <source>
        <strain evidence="1 2">130c</strain>
    </source>
</reference>
<name>A0A078B934_STYLE</name>
<gene>
    <name evidence="1" type="primary">Contig12654.g13504</name>
    <name evidence="1" type="ORF">STYLEM_19213</name>
</gene>
<dbReference type="AlphaFoldDB" id="A0A078B934"/>
<dbReference type="InParanoid" id="A0A078B934"/>
<accession>A0A078B934</accession>
<keyword evidence="2" id="KW-1185">Reference proteome</keyword>
<dbReference type="EMBL" id="CCKQ01018143">
    <property type="protein sequence ID" value="CDW90073.1"/>
    <property type="molecule type" value="Genomic_DNA"/>
</dbReference>